<dbReference type="Pfam" id="PF01612">
    <property type="entry name" value="DNA_pol_A_exo1"/>
    <property type="match status" value="1"/>
</dbReference>
<protein>
    <recommendedName>
        <fullName evidence="3">DNA polymerase I</fullName>
        <ecNumber evidence="2">2.7.7.7</ecNumber>
    </recommendedName>
</protein>
<dbReference type="InterPro" id="IPR001098">
    <property type="entry name" value="DNA-dir_DNA_pol_A_palm_dom"/>
</dbReference>
<dbReference type="Gene3D" id="3.30.70.370">
    <property type="match status" value="1"/>
</dbReference>
<dbReference type="SUPFAM" id="SSF53098">
    <property type="entry name" value="Ribonuclease H-like"/>
    <property type="match status" value="1"/>
</dbReference>
<sequence>MLYAGKYDSYLFQIVASNTGTIRVSIFREYGDGGLGDFFTAATLNTSSTKDIDTHLLATGSIDGALNIKYFAGDKSILRSSLVLLSKSELWGKVLKAEYYIGTQTLEGHTVDSMICNTAIVKAGKFRNVDYQTLAQRVSSVSKMMSEDQDFSSMQKAMYTSRLKTLSDMIEDGYDLSWYIDGYGNYKKNYRLVTTKDQLDEVIKELSNPEVVYVGVDTEFSSLETNWQVKTPARIFGMSLSWEDDQAVYIVFESSKMDSLNPNSELGRIIDILKTKKVISHNSSSEIKICLQYDKFLRVDYDTLLIECNINLNYADGARDLKSLSRLYFGAETLELEDLFSGRVIADMIPELEPEIIKVYGCSDADYCRKLFFRQQEDIDVNSPRCLLDYKIKEMLAIAEYYGTKLDTKLLKQLRECNLEDLNRVEFIARKFLSEVGVRTQAASYLDGKELSEEELAKVLEDDGFREDMMELFSKDSKSKTRQKLTLKSPDDKKILYTILEYPVTRRTKKTKAVSADSDALNDLLVHTTNKPIKFLKSDVISCIAGTDAAKGLKAKELVLLSKNKMDSYKYPFAYLLSEYRSLDKKETSFFVPMIDENTNGWLYTNYSMETARTARVTSKIQTLAGPLKKLVTKFSDMYYYVVFDFCQIEFRVMIGIANQTWKAMCRNLMASEDPSIRKRGEELYKQNFDKLVERLNNPDADYHREGGAAIIGVEPGKMTKEQRSLVKPLHFAIPYGAEAYSLAKEDIRHAKTEEEKQRAIESKENLLRSWRKNMFPLYWFLEGCRKQALERVPDEQLPWKMKGRNVGRVANQFGRIRYFDLTPRMPTEEEIIEYMDLSGCGYNEAFDYMKRKIHQLMLFKIKREAGNFPIQSLARDIFFTGMIRLYEAMKKEHMTAETRDFFKTLMSVFVHDEAGIQVHRSVHPFKMYAMILDNCLIELKNHPKYFMNISVADNWSEGKSERFEASMQFAEECAAKYKSNPEFYDDQAYKITNQKEFVYACMVNHFRRRFVKEFGEALVEHNYDMNKTIEEFPVYYLMQRLDMYCEKLDEAGDDTIERIRLCFADKCFDDSVIICGKTPSHLRAEFQDRLAQCRVDETMYLSDEDVIPREDINGITDFVAMDSIESLGSISDSIDVGDIEAHGDLMQNATLEDLLSADVTFTDEELYSTDGIPEQEDLNDDDRYMEMLDYDESELSSSVINLYFREMGEQFDSEERESLKARVVVFDGRIILLASYVERDCLIKALKLLSNYKIRDGLLVDVMLKDGIHHMGIAVSESSPVERVNRILNGVE</sequence>
<dbReference type="InterPro" id="IPR036397">
    <property type="entry name" value="RNaseH_sf"/>
</dbReference>
<comment type="caution">
    <text evidence="7">The sequence shown here is derived from an EMBL/GenBank/DDBJ whole genome shotgun (WGS) entry which is preliminary data.</text>
</comment>
<dbReference type="Gene3D" id="3.30.420.10">
    <property type="entry name" value="Ribonuclease H-like superfamily/Ribonuclease H"/>
    <property type="match status" value="1"/>
</dbReference>
<evidence type="ECO:0000313" key="8">
    <source>
        <dbReference type="Proteomes" id="UP000196386"/>
    </source>
</evidence>
<dbReference type="EC" id="2.7.7.7" evidence="2"/>
<dbReference type="GO" id="GO:0006302">
    <property type="term" value="P:double-strand break repair"/>
    <property type="evidence" value="ECO:0007669"/>
    <property type="project" value="TreeGrafter"/>
</dbReference>
<evidence type="ECO:0000256" key="3">
    <source>
        <dbReference type="ARBA" id="ARBA00020311"/>
    </source>
</evidence>
<dbReference type="RefSeq" id="WP_087299812.1">
    <property type="nucleotide sequence ID" value="NZ_NFKP01000003.1"/>
</dbReference>
<dbReference type="InterPro" id="IPR012337">
    <property type="entry name" value="RNaseH-like_sf"/>
</dbReference>
<dbReference type="SUPFAM" id="SSF56672">
    <property type="entry name" value="DNA/RNA polymerases"/>
    <property type="match status" value="1"/>
</dbReference>
<dbReference type="InterPro" id="IPR043502">
    <property type="entry name" value="DNA/RNA_pol_sf"/>
</dbReference>
<dbReference type="InterPro" id="IPR002562">
    <property type="entry name" value="3'-5'_exonuclease_dom"/>
</dbReference>
<proteinExistence type="inferred from homology"/>
<dbReference type="PANTHER" id="PTHR10133">
    <property type="entry name" value="DNA POLYMERASE I"/>
    <property type="match status" value="1"/>
</dbReference>
<comment type="catalytic activity">
    <reaction evidence="5">
        <text>DNA(n) + a 2'-deoxyribonucleoside 5'-triphosphate = DNA(n+1) + diphosphate</text>
        <dbReference type="Rhea" id="RHEA:22508"/>
        <dbReference type="Rhea" id="RHEA-COMP:17339"/>
        <dbReference type="Rhea" id="RHEA-COMP:17340"/>
        <dbReference type="ChEBI" id="CHEBI:33019"/>
        <dbReference type="ChEBI" id="CHEBI:61560"/>
        <dbReference type="ChEBI" id="CHEBI:173112"/>
        <dbReference type="EC" id="2.7.7.7"/>
    </reaction>
</comment>
<reference evidence="8" key="1">
    <citation type="submission" date="2017-04" db="EMBL/GenBank/DDBJ databases">
        <title>Function of individual gut microbiota members based on whole genome sequencing of pure cultures obtained from chicken caecum.</title>
        <authorList>
            <person name="Medvecky M."/>
            <person name="Cejkova D."/>
            <person name="Polansky O."/>
            <person name="Karasova D."/>
            <person name="Kubasova T."/>
            <person name="Cizek A."/>
            <person name="Rychlik I."/>
        </authorList>
    </citation>
    <scope>NUCLEOTIDE SEQUENCE [LARGE SCALE GENOMIC DNA]</scope>
    <source>
        <strain evidence="8">An175</strain>
    </source>
</reference>
<dbReference type="InterPro" id="IPR002298">
    <property type="entry name" value="DNA_polymerase_A"/>
</dbReference>
<evidence type="ECO:0000256" key="1">
    <source>
        <dbReference type="ARBA" id="ARBA00007705"/>
    </source>
</evidence>
<dbReference type="Proteomes" id="UP000196386">
    <property type="component" value="Unassembled WGS sequence"/>
</dbReference>
<dbReference type="Gene3D" id="1.10.150.20">
    <property type="entry name" value="5' to 3' exonuclease, C-terminal subdomain"/>
    <property type="match status" value="1"/>
</dbReference>
<dbReference type="GO" id="GO:0008408">
    <property type="term" value="F:3'-5' exonuclease activity"/>
    <property type="evidence" value="ECO:0007669"/>
    <property type="project" value="InterPro"/>
</dbReference>
<dbReference type="Pfam" id="PF00476">
    <property type="entry name" value="DNA_pol_A"/>
    <property type="match status" value="1"/>
</dbReference>
<evidence type="ECO:0000256" key="2">
    <source>
        <dbReference type="ARBA" id="ARBA00012417"/>
    </source>
</evidence>
<dbReference type="EMBL" id="NFKP01000003">
    <property type="protein sequence ID" value="OUP70650.1"/>
    <property type="molecule type" value="Genomic_DNA"/>
</dbReference>
<evidence type="ECO:0000313" key="7">
    <source>
        <dbReference type="EMBL" id="OUP70650.1"/>
    </source>
</evidence>
<dbReference type="GO" id="GO:0003677">
    <property type="term" value="F:DNA binding"/>
    <property type="evidence" value="ECO:0007669"/>
    <property type="project" value="InterPro"/>
</dbReference>
<gene>
    <name evidence="7" type="ORF">B5F11_04190</name>
</gene>
<dbReference type="PANTHER" id="PTHR10133:SF27">
    <property type="entry name" value="DNA POLYMERASE NU"/>
    <property type="match status" value="1"/>
</dbReference>
<evidence type="ECO:0000256" key="4">
    <source>
        <dbReference type="ARBA" id="ARBA00022705"/>
    </source>
</evidence>
<dbReference type="Gene3D" id="1.20.1060.10">
    <property type="entry name" value="Taq DNA Polymerase, Chain T, domain 4"/>
    <property type="match status" value="1"/>
</dbReference>
<organism evidence="7 8">
    <name type="scientific">Anaerotruncus colihominis</name>
    <dbReference type="NCBI Taxonomy" id="169435"/>
    <lineage>
        <taxon>Bacteria</taxon>
        <taxon>Bacillati</taxon>
        <taxon>Bacillota</taxon>
        <taxon>Clostridia</taxon>
        <taxon>Eubacteriales</taxon>
        <taxon>Oscillospiraceae</taxon>
        <taxon>Anaerotruncus</taxon>
    </lineage>
</organism>
<dbReference type="GO" id="GO:0006261">
    <property type="term" value="P:DNA-templated DNA replication"/>
    <property type="evidence" value="ECO:0007669"/>
    <property type="project" value="InterPro"/>
</dbReference>
<dbReference type="SMART" id="SM00482">
    <property type="entry name" value="POLAc"/>
    <property type="match status" value="1"/>
</dbReference>
<comment type="similarity">
    <text evidence="1">Belongs to the DNA polymerase type-A family.</text>
</comment>
<dbReference type="GO" id="GO:0003887">
    <property type="term" value="F:DNA-directed DNA polymerase activity"/>
    <property type="evidence" value="ECO:0007669"/>
    <property type="project" value="UniProtKB-EC"/>
</dbReference>
<keyword evidence="4" id="KW-0235">DNA replication</keyword>
<feature type="domain" description="DNA-directed DNA polymerase family A palm" evidence="6">
    <location>
        <begin position="618"/>
        <end position="923"/>
    </location>
</feature>
<name>A0A1Y4N548_9FIRM</name>
<evidence type="ECO:0000256" key="5">
    <source>
        <dbReference type="ARBA" id="ARBA00049244"/>
    </source>
</evidence>
<evidence type="ECO:0000259" key="6">
    <source>
        <dbReference type="SMART" id="SM00482"/>
    </source>
</evidence>
<accession>A0A1Y4N548</accession>